<dbReference type="Proteomes" id="UP000198779">
    <property type="component" value="Unassembled WGS sequence"/>
</dbReference>
<evidence type="ECO:0008006" key="5">
    <source>
        <dbReference type="Google" id="ProtNLM"/>
    </source>
</evidence>
<dbReference type="Pfam" id="PF20736">
    <property type="entry name" value="Glyco_hydro127M"/>
    <property type="match status" value="1"/>
</dbReference>
<protein>
    <recommendedName>
        <fullName evidence="5">DUF1680 family protein</fullName>
    </recommendedName>
</protein>
<dbReference type="PANTHER" id="PTHR31151">
    <property type="entry name" value="PROLINE-TRNA LIGASE (DUF1680)"/>
    <property type="match status" value="1"/>
</dbReference>
<dbReference type="STRING" id="645274.SAMN04487901_10182"/>
<dbReference type="InterPro" id="IPR012878">
    <property type="entry name" value="Beta-AFase-like_GH127_cat"/>
</dbReference>
<keyword evidence="4" id="KW-1185">Reference proteome</keyword>
<feature type="domain" description="Non-reducing end beta-L-arabinofuranosidase-like GH127 middle" evidence="2">
    <location>
        <begin position="595"/>
        <end position="688"/>
    </location>
</feature>
<evidence type="ECO:0000313" key="4">
    <source>
        <dbReference type="Proteomes" id="UP000198779"/>
    </source>
</evidence>
<proteinExistence type="predicted"/>
<dbReference type="EMBL" id="FNCQ01000001">
    <property type="protein sequence ID" value="SDG13715.1"/>
    <property type="molecule type" value="Genomic_DNA"/>
</dbReference>
<organism evidence="3 4">
    <name type="scientific">Prevotella communis</name>
    <dbReference type="NCBI Taxonomy" id="2913614"/>
    <lineage>
        <taxon>Bacteria</taxon>
        <taxon>Pseudomonadati</taxon>
        <taxon>Bacteroidota</taxon>
        <taxon>Bacteroidia</taxon>
        <taxon>Bacteroidales</taxon>
        <taxon>Prevotellaceae</taxon>
        <taxon>Prevotella</taxon>
    </lineage>
</organism>
<dbReference type="RefSeq" id="WP_255399658.1">
    <property type="nucleotide sequence ID" value="NZ_FNCQ01000001.1"/>
</dbReference>
<evidence type="ECO:0000259" key="1">
    <source>
        <dbReference type="Pfam" id="PF07944"/>
    </source>
</evidence>
<dbReference type="PANTHER" id="PTHR31151:SF0">
    <property type="entry name" value="PROLINE-TRNA LIGASE (DUF1680)"/>
    <property type="match status" value="1"/>
</dbReference>
<dbReference type="InterPro" id="IPR049046">
    <property type="entry name" value="Beta-AFase-like_GH127_middle"/>
</dbReference>
<feature type="domain" description="Non-reducing end beta-L-arabinofuranosidase-like GH127 catalytic" evidence="1">
    <location>
        <begin position="141"/>
        <end position="586"/>
    </location>
</feature>
<sequence length="916" mass="104339">MKRIMVAGIMSALVFVGVMAVPRSIVSVKDVNVKVAAGNAPQLPYQLWVTYTDGKGEYRQVRWLNSSLDVEQEQADATHHPVGSTYEVRGFIVGDNTTSNGYPIKARVSVVQQTERPASHPVAQPLPLDKVQLTGDDRLTHNRDLDIDNLLSLDPKQQLYNYYDTYGLPTTDCPVSDGWDSPTTKLKGHGTGHYLSAMAMAYASCQDKQKKALLLSRIELMLNEMRRCQERTFVWSDSLGRYFEARDVAPEAELRELKGSWKDFDNYKQDCRHYGYGYINAIPPQHCVLIEMYRPYNNEDWVWAPYYTVHKQLAGLIDIASIIDDKAISEKALLIARDMGLWVWNRLHYRTYVKKDGTQAERREHPGNRYEMWNMYIAGEVGGMAESLARLSMMVTDKEQRAHLLEAATCFDSPAFFDPLARNVDAIRTRHANQHIPMITGALKCYEAGGGTYYYNIAQNFWHTIQGRYRYAMGGVGNGEMFRLPYTQMLSMANNPEPTINETCCAYNLAKLTKDLNCFNPDDASYMDYYERLLYNQLVGSINPHQYQVLYQYAVGLNASKPWGNETPQSTCCGGTGAENHVKYQEAAYFVNDNTLWVGLYLPTIATWDAQKTVIRQECQWPAEKSIIRIQKGGGRFAMKLRVPYWATEGFDVRLNGKSITHHPTPGTYVEIPLRKWTKKDVVEVVMPFTRHFDYTPDKLEVAGRQTYSPMWTAALMQGPLVMAATGVKTWDEATIHDEADWDRFHFVPDYDADRHVTHYFRLDAPVPPATEVDTLVLSQTLAMAKGRIDAQQAWNALTIKVPEHAPWAPHGYARMTEQYQQCATILTSRINPVDAEKLLSKLNAALTAMRPGNLAEMEDMDELKQLMQQVRDLPRSEVRRDALWRAERVVRYVTDGSGTKDMIDKATNQLKDILK</sequence>
<dbReference type="AlphaFoldDB" id="A0A1G7RSQ1"/>
<accession>A0A1G7RSQ1</accession>
<evidence type="ECO:0000259" key="2">
    <source>
        <dbReference type="Pfam" id="PF20736"/>
    </source>
</evidence>
<name>A0A1G7RSQ1_9BACT</name>
<dbReference type="Pfam" id="PF07944">
    <property type="entry name" value="Beta-AFase-like_GH127_cat"/>
    <property type="match status" value="1"/>
</dbReference>
<gene>
    <name evidence="3" type="ORF">SAMN04487901_10182</name>
</gene>
<reference evidence="4" key="1">
    <citation type="submission" date="2016-10" db="EMBL/GenBank/DDBJ databases">
        <authorList>
            <person name="Varghese N."/>
            <person name="Submissions S."/>
        </authorList>
    </citation>
    <scope>NUCLEOTIDE SEQUENCE [LARGE SCALE GENOMIC DNA]</scope>
    <source>
        <strain evidence="4">BP1-148</strain>
    </source>
</reference>
<evidence type="ECO:0000313" key="3">
    <source>
        <dbReference type="EMBL" id="SDG13715.1"/>
    </source>
</evidence>